<evidence type="ECO:0000256" key="1">
    <source>
        <dbReference type="SAM" id="MobiDB-lite"/>
    </source>
</evidence>
<evidence type="ECO:0000313" key="3">
    <source>
        <dbReference type="Proteomes" id="UP001610446"/>
    </source>
</evidence>
<reference evidence="2 3" key="1">
    <citation type="submission" date="2024-07" db="EMBL/GenBank/DDBJ databases">
        <title>Section-level genome sequencing and comparative genomics of Aspergillus sections Usti and Cavernicolus.</title>
        <authorList>
            <consortium name="Lawrence Berkeley National Laboratory"/>
            <person name="Nybo J.L."/>
            <person name="Vesth T.C."/>
            <person name="Theobald S."/>
            <person name="Frisvad J.C."/>
            <person name="Larsen T.O."/>
            <person name="Kjaerboelling I."/>
            <person name="Rothschild-Mancinelli K."/>
            <person name="Lyhne E.K."/>
            <person name="Kogle M.E."/>
            <person name="Barry K."/>
            <person name="Clum A."/>
            <person name="Na H."/>
            <person name="Ledsgaard L."/>
            <person name="Lin J."/>
            <person name="Lipzen A."/>
            <person name="Kuo A."/>
            <person name="Riley R."/>
            <person name="Mondo S."/>
            <person name="Labutti K."/>
            <person name="Haridas S."/>
            <person name="Pangalinan J."/>
            <person name="Salamov A.A."/>
            <person name="Simmons B.A."/>
            <person name="Magnuson J.K."/>
            <person name="Chen J."/>
            <person name="Drula E."/>
            <person name="Henrissat B."/>
            <person name="Wiebenga A."/>
            <person name="Lubbers R.J."/>
            <person name="Gomes A.C."/>
            <person name="Makela M.R."/>
            <person name="Stajich J."/>
            <person name="Grigoriev I.V."/>
            <person name="Mortensen U.H."/>
            <person name="De Vries R.P."/>
            <person name="Baker S.E."/>
            <person name="Andersen M.R."/>
        </authorList>
    </citation>
    <scope>NUCLEOTIDE SEQUENCE [LARGE SCALE GENOMIC DNA]</scope>
    <source>
        <strain evidence="2 3">CBS 123904</strain>
    </source>
</reference>
<evidence type="ECO:0000313" key="2">
    <source>
        <dbReference type="EMBL" id="KAL2841166.1"/>
    </source>
</evidence>
<sequence>MSQRKPSTVEAIRDARAEGYGQLHPTRATFGQGGEKDHLPNIRHITRLLQNPVTSETQKKKAQSMFSATKDTPEDPLAEPYQKLRESPGPAPTAAHQHRRLSEASRRMFARKMHEMGEEEPEELLLL</sequence>
<keyword evidence="3" id="KW-1185">Reference proteome</keyword>
<organism evidence="2 3">
    <name type="scientific">Aspergillus pseudoustus</name>
    <dbReference type="NCBI Taxonomy" id="1810923"/>
    <lineage>
        <taxon>Eukaryota</taxon>
        <taxon>Fungi</taxon>
        <taxon>Dikarya</taxon>
        <taxon>Ascomycota</taxon>
        <taxon>Pezizomycotina</taxon>
        <taxon>Eurotiomycetes</taxon>
        <taxon>Eurotiomycetidae</taxon>
        <taxon>Eurotiales</taxon>
        <taxon>Aspergillaceae</taxon>
        <taxon>Aspergillus</taxon>
        <taxon>Aspergillus subgen. Nidulantes</taxon>
    </lineage>
</organism>
<evidence type="ECO:0008006" key="4">
    <source>
        <dbReference type="Google" id="ProtNLM"/>
    </source>
</evidence>
<accession>A0ABR4JMW2</accession>
<gene>
    <name evidence="2" type="ORF">BJY01DRAFT_217900</name>
</gene>
<feature type="compositionally biased region" description="Acidic residues" evidence="1">
    <location>
        <begin position="117"/>
        <end position="127"/>
    </location>
</feature>
<name>A0ABR4JMW2_9EURO</name>
<feature type="compositionally biased region" description="Basic and acidic residues" evidence="1">
    <location>
        <begin position="100"/>
        <end position="116"/>
    </location>
</feature>
<feature type="region of interest" description="Disordered" evidence="1">
    <location>
        <begin position="16"/>
        <end position="38"/>
    </location>
</feature>
<feature type="region of interest" description="Disordered" evidence="1">
    <location>
        <begin position="52"/>
        <end position="127"/>
    </location>
</feature>
<comment type="caution">
    <text evidence="2">The sequence shown here is derived from an EMBL/GenBank/DDBJ whole genome shotgun (WGS) entry which is preliminary data.</text>
</comment>
<dbReference type="EMBL" id="JBFXLU010000113">
    <property type="protein sequence ID" value="KAL2841166.1"/>
    <property type="molecule type" value="Genomic_DNA"/>
</dbReference>
<dbReference type="Proteomes" id="UP001610446">
    <property type="component" value="Unassembled WGS sequence"/>
</dbReference>
<proteinExistence type="predicted"/>
<protein>
    <recommendedName>
        <fullName evidence="4">Conidiation protein 6-domain-containing protein</fullName>
    </recommendedName>
</protein>